<dbReference type="Gene3D" id="3.30.360.10">
    <property type="entry name" value="Dihydrodipicolinate Reductase, domain 2"/>
    <property type="match status" value="1"/>
</dbReference>
<dbReference type="Proteomes" id="UP001501407">
    <property type="component" value="Unassembled WGS sequence"/>
</dbReference>
<dbReference type="Gene3D" id="3.40.50.720">
    <property type="entry name" value="NAD(P)-binding Rossmann-like Domain"/>
    <property type="match status" value="1"/>
</dbReference>
<evidence type="ECO:0000259" key="1">
    <source>
        <dbReference type="Pfam" id="PF01408"/>
    </source>
</evidence>
<name>A0ABP9LVR7_9MICO</name>
<dbReference type="InterPro" id="IPR000683">
    <property type="entry name" value="Gfo/Idh/MocA-like_OxRdtase_N"/>
</dbReference>
<dbReference type="PANTHER" id="PTHR43377">
    <property type="entry name" value="BILIVERDIN REDUCTASE A"/>
    <property type="match status" value="1"/>
</dbReference>
<protein>
    <recommendedName>
        <fullName evidence="1">Gfo/Idh/MocA-like oxidoreductase N-terminal domain-containing protein</fullName>
    </recommendedName>
</protein>
<proteinExistence type="predicted"/>
<organism evidence="2 3">
    <name type="scientific">Microbacterium yannicii</name>
    <dbReference type="NCBI Taxonomy" id="671622"/>
    <lineage>
        <taxon>Bacteria</taxon>
        <taxon>Bacillati</taxon>
        <taxon>Actinomycetota</taxon>
        <taxon>Actinomycetes</taxon>
        <taxon>Micrococcales</taxon>
        <taxon>Microbacteriaceae</taxon>
        <taxon>Microbacterium</taxon>
    </lineage>
</organism>
<keyword evidence="3" id="KW-1185">Reference proteome</keyword>
<sequence length="334" mass="35246">MSALHLPTLARLADRFEVVHVSDGGSGSASALAARTGAAHSVGDADLLADPRVETVAICSPPHLHAAQVRAAVAAGKRAILCEKPLALTHDDAEAVIEECRAAGTALIVGTNHLFDPGWISAKHHLVAHGGRVRTVAITVALPPNSRYHELVTELTPAGRPPARPRPDGRDPEVAASVVRQLVIGLGVHDLPIVRDLAPRFEEVVYARPIAPIGYAVGFVAGGVLVQLNAVMLPGGADALWRMTIGTSLDELEVEFRPAFTHDGSALVRVRDIEGRVIEYPRFAGDGYVAEWEALAATLDGVEVVEYDELLADARYAIDLADAAADAVREAMAA</sequence>
<accession>A0ABP9LVR7</accession>
<dbReference type="InterPro" id="IPR036291">
    <property type="entry name" value="NAD(P)-bd_dom_sf"/>
</dbReference>
<dbReference type="SUPFAM" id="SSF51735">
    <property type="entry name" value="NAD(P)-binding Rossmann-fold domains"/>
    <property type="match status" value="1"/>
</dbReference>
<dbReference type="InterPro" id="IPR051450">
    <property type="entry name" value="Gfo/Idh/MocA_Oxidoreductases"/>
</dbReference>
<reference evidence="3" key="1">
    <citation type="journal article" date="2019" name="Int. J. Syst. Evol. Microbiol.">
        <title>The Global Catalogue of Microorganisms (GCM) 10K type strain sequencing project: providing services to taxonomists for standard genome sequencing and annotation.</title>
        <authorList>
            <consortium name="The Broad Institute Genomics Platform"/>
            <consortium name="The Broad Institute Genome Sequencing Center for Infectious Disease"/>
            <person name="Wu L."/>
            <person name="Ma J."/>
        </authorList>
    </citation>
    <scope>NUCLEOTIDE SEQUENCE [LARGE SCALE GENOMIC DNA]</scope>
    <source>
        <strain evidence="3">JCM 18959</strain>
    </source>
</reference>
<comment type="caution">
    <text evidence="2">The sequence shown here is derived from an EMBL/GenBank/DDBJ whole genome shotgun (WGS) entry which is preliminary data.</text>
</comment>
<dbReference type="PANTHER" id="PTHR43377:SF1">
    <property type="entry name" value="BILIVERDIN REDUCTASE A"/>
    <property type="match status" value="1"/>
</dbReference>
<gene>
    <name evidence="2" type="ORF">GCM10025760_06460</name>
</gene>
<evidence type="ECO:0000313" key="2">
    <source>
        <dbReference type="EMBL" id="GAA5086450.1"/>
    </source>
</evidence>
<feature type="domain" description="Gfo/Idh/MocA-like oxidoreductase N-terminal" evidence="1">
    <location>
        <begin position="4"/>
        <end position="110"/>
    </location>
</feature>
<dbReference type="EMBL" id="BAABKZ010000001">
    <property type="protein sequence ID" value="GAA5086450.1"/>
    <property type="molecule type" value="Genomic_DNA"/>
</dbReference>
<dbReference type="Pfam" id="PF01408">
    <property type="entry name" value="GFO_IDH_MocA"/>
    <property type="match status" value="1"/>
</dbReference>
<evidence type="ECO:0000313" key="3">
    <source>
        <dbReference type="Proteomes" id="UP001501407"/>
    </source>
</evidence>